<evidence type="ECO:0000259" key="2">
    <source>
        <dbReference type="SMART" id="SM01233"/>
    </source>
</evidence>
<dbReference type="AlphaFoldDB" id="A0A6H5GRN5"/>
<dbReference type="Pfam" id="PF04774">
    <property type="entry name" value="HABP4_PAI-RBP1"/>
    <property type="match status" value="1"/>
</dbReference>
<feature type="compositionally biased region" description="Basic and acidic residues" evidence="1">
    <location>
        <begin position="328"/>
        <end position="340"/>
    </location>
</feature>
<gene>
    <name evidence="3" type="ORF">NTEN_LOCUS11963</name>
</gene>
<dbReference type="Proteomes" id="UP000479000">
    <property type="component" value="Unassembled WGS sequence"/>
</dbReference>
<dbReference type="GO" id="GO:0003723">
    <property type="term" value="F:RNA binding"/>
    <property type="evidence" value="ECO:0007669"/>
    <property type="project" value="InterPro"/>
</dbReference>
<feature type="compositionally biased region" description="Basic and acidic residues" evidence="1">
    <location>
        <begin position="76"/>
        <end position="111"/>
    </location>
</feature>
<keyword evidence="4" id="KW-1185">Reference proteome</keyword>
<dbReference type="PANTHER" id="PTHR12299">
    <property type="entry name" value="HYALURONIC ACID-BINDING PROTEIN 4"/>
    <property type="match status" value="1"/>
</dbReference>
<accession>A0A6H5GRN5</accession>
<feature type="region of interest" description="Disordered" evidence="1">
    <location>
        <begin position="29"/>
        <end position="360"/>
    </location>
</feature>
<evidence type="ECO:0000256" key="1">
    <source>
        <dbReference type="SAM" id="MobiDB-lite"/>
    </source>
</evidence>
<reference evidence="3 4" key="1">
    <citation type="submission" date="2020-02" db="EMBL/GenBank/DDBJ databases">
        <authorList>
            <person name="Ferguson B K."/>
        </authorList>
    </citation>
    <scope>NUCLEOTIDE SEQUENCE [LARGE SCALE GENOMIC DNA]</scope>
</reference>
<feature type="compositionally biased region" description="Gly residues" evidence="1">
    <location>
        <begin position="437"/>
        <end position="457"/>
    </location>
</feature>
<feature type="region of interest" description="Disordered" evidence="1">
    <location>
        <begin position="969"/>
        <end position="990"/>
    </location>
</feature>
<evidence type="ECO:0000313" key="3">
    <source>
        <dbReference type="EMBL" id="CAB0006486.1"/>
    </source>
</evidence>
<feature type="compositionally biased region" description="Basic and acidic residues" evidence="1">
    <location>
        <begin position="118"/>
        <end position="161"/>
    </location>
</feature>
<dbReference type="GO" id="GO:0005634">
    <property type="term" value="C:nucleus"/>
    <property type="evidence" value="ECO:0007669"/>
    <property type="project" value="TreeGrafter"/>
</dbReference>
<organism evidence="3 4">
    <name type="scientific">Nesidiocoris tenuis</name>
    <dbReference type="NCBI Taxonomy" id="355587"/>
    <lineage>
        <taxon>Eukaryota</taxon>
        <taxon>Metazoa</taxon>
        <taxon>Ecdysozoa</taxon>
        <taxon>Arthropoda</taxon>
        <taxon>Hexapoda</taxon>
        <taxon>Insecta</taxon>
        <taxon>Pterygota</taxon>
        <taxon>Neoptera</taxon>
        <taxon>Paraneoptera</taxon>
        <taxon>Hemiptera</taxon>
        <taxon>Heteroptera</taxon>
        <taxon>Panheteroptera</taxon>
        <taxon>Cimicomorpha</taxon>
        <taxon>Miridae</taxon>
        <taxon>Dicyphina</taxon>
        <taxon>Nesidiocoris</taxon>
    </lineage>
</organism>
<feature type="compositionally biased region" description="Basic and acidic residues" evidence="1">
    <location>
        <begin position="29"/>
        <end position="50"/>
    </location>
</feature>
<name>A0A6H5GRN5_9HEMI</name>
<protein>
    <recommendedName>
        <fullName evidence="2">Hyaluronan/mRNA-binding protein domain-containing protein</fullName>
    </recommendedName>
</protein>
<proteinExistence type="predicted"/>
<dbReference type="EMBL" id="CADCXU010017667">
    <property type="protein sequence ID" value="CAB0006486.1"/>
    <property type="molecule type" value="Genomic_DNA"/>
</dbReference>
<dbReference type="InterPro" id="IPR006861">
    <property type="entry name" value="HABP4_PAIRBP1-bd"/>
</dbReference>
<feature type="compositionally biased region" description="Gly residues" evidence="1">
    <location>
        <begin position="178"/>
        <end position="192"/>
    </location>
</feature>
<feature type="domain" description="Hyaluronan/mRNA-binding protein" evidence="2">
    <location>
        <begin position="207"/>
        <end position="358"/>
    </location>
</feature>
<sequence length="1088" mass="117112">MTAQYSIGVSTNRFELFDLGDEDPLELIQKQEQEKEAKKKAKLVEKDVKPKPTTPAAPKGKSEKVKSQNSGGGGGHDSHKAKDEPLKTVGRGDERKANADFKGPRGDRDHGGQGNYRGGDRDHEKENYRSREDQDRGRDMTNDDGGFRKGDFGGRGGDRPRGGGRGGGNAFRGRTFQRGGGGPGGRQFGGGEGGERGGERGGGGYRGKREFDRQSGSNRTGVKPMEKRNGSGNYNWGTVKDDWNATNEEELNSSNDKENWDTSNNDPNPANGPDEWTGPTDANAQWNPETGPKGDGTAPALDGADPNAPPAPTGDNPENPDAPTDTGTPKEELTLDEWKAKKGPKAAPSYNLRKAGEGEDLTQWKKMYALRKKKDEEDEEDEEYEYIEIPQRVGRQRHVLDIDIRYKDSRGGNVGRGRGRGRGGFRGPPREDRAAPGGPGGGGPGGPSGPGAREPGGPGGPPHSGPPKEAPKSGDILVYGHNVESQIEKMFRHGQADPRVGSSHHGYFTLTLHEGDRARPGQLWLSSGTLTPATAIGFALLRGSTTQICKRNFSSVRRTPYTVRSKTPILKVAQFKKKMTAIILSFGHVLSDNVNSTASDDCKGDDCRPSSANVFTPPPADAMSRLMPTSQAVFSNETKDQSASNVDIVTTPDTGSFGLGAFSKFSEQPERQHFSPSPFLGVISETHIKTYPQGMAVGELQHQRPTPSTAVDSGEAIVRSTAGTDSITFKPSIDTTYPSLTYDGLRGGENPFSSLSSSTKSLGDYPQFELPERFKDFKDISNSITDYRTPHPPIAFPGLVKPIREDLYDSGASPGVDDRPDAFGGGFGGGIGVGGGLPSGPEAFGPPPDLAGTDPIAAGYGAGLPPPPAFTSPPGILPYNKKVGYYKGDKWKGFFKVMASLIPLGLLVAAFTPNLLVVNGTDGDFYRPAETWQQPAEPAAVPRLTNPTSTAKTIYRSLEEPLLPTPPAVDVRNGRSLTGPGNGGRGIPPQSLGLHMTQCQKKKIAWRTNWAVLILHRRYSLSVEPNIYSIRVERWYITIIRYIVIPMAECPMTRVKQNSLIHVTANPKPLISSLGYATWKVNEANVSI</sequence>
<evidence type="ECO:0000313" key="4">
    <source>
        <dbReference type="Proteomes" id="UP000479000"/>
    </source>
</evidence>
<dbReference type="InterPro" id="IPR039764">
    <property type="entry name" value="HABP4/SERBP1-like"/>
</dbReference>
<feature type="region of interest" description="Disordered" evidence="1">
    <location>
        <begin position="408"/>
        <end position="475"/>
    </location>
</feature>
<dbReference type="GO" id="GO:0005737">
    <property type="term" value="C:cytoplasm"/>
    <property type="evidence" value="ECO:0007669"/>
    <property type="project" value="TreeGrafter"/>
</dbReference>
<dbReference type="SMART" id="SM01233">
    <property type="entry name" value="HABP4_PAI-RBP1"/>
    <property type="match status" value="1"/>
</dbReference>
<dbReference type="OrthoDB" id="6630930at2759"/>
<dbReference type="PANTHER" id="PTHR12299:SF17">
    <property type="entry name" value="AT19571P-RELATED"/>
    <property type="match status" value="1"/>
</dbReference>